<dbReference type="InterPro" id="IPR000618">
    <property type="entry name" value="Insect_cuticle"/>
</dbReference>
<dbReference type="Pfam" id="PF00379">
    <property type="entry name" value="Chitin_bind_4"/>
    <property type="match status" value="1"/>
</dbReference>
<dbReference type="GO" id="GO:0008010">
    <property type="term" value="F:structural constituent of chitin-based larval cuticle"/>
    <property type="evidence" value="ECO:0007669"/>
    <property type="project" value="TreeGrafter"/>
</dbReference>
<comment type="function">
    <text evidence="1">Component of the rigid cuticle of the spider.</text>
</comment>
<protein>
    <submittedName>
        <fullName evidence="4">Adult-specific rigid cuticular protein 12.6</fullName>
    </submittedName>
</protein>
<dbReference type="InterPro" id="IPR050468">
    <property type="entry name" value="Cuticle_Struct_Prot"/>
</dbReference>
<dbReference type="Proteomes" id="UP001054837">
    <property type="component" value="Unassembled WGS sequence"/>
</dbReference>
<dbReference type="PRINTS" id="PR00947">
    <property type="entry name" value="CUTICLE"/>
</dbReference>
<dbReference type="PROSITE" id="PS00233">
    <property type="entry name" value="CHIT_BIND_RR_1"/>
    <property type="match status" value="1"/>
</dbReference>
<comment type="caution">
    <text evidence="4">The sequence shown here is derived from an EMBL/GenBank/DDBJ whole genome shotgun (WGS) entry which is preliminary data.</text>
</comment>
<evidence type="ECO:0000256" key="1">
    <source>
        <dbReference type="ARBA" id="ARBA00002980"/>
    </source>
</evidence>
<dbReference type="GO" id="GO:0062129">
    <property type="term" value="C:chitin-based extracellular matrix"/>
    <property type="evidence" value="ECO:0007669"/>
    <property type="project" value="TreeGrafter"/>
</dbReference>
<accession>A0AAV4TNJ6</accession>
<evidence type="ECO:0000256" key="3">
    <source>
        <dbReference type="PROSITE-ProRule" id="PRU00497"/>
    </source>
</evidence>
<evidence type="ECO:0000313" key="5">
    <source>
        <dbReference type="Proteomes" id="UP001054837"/>
    </source>
</evidence>
<dbReference type="PANTHER" id="PTHR10380">
    <property type="entry name" value="CUTICLE PROTEIN"/>
    <property type="match status" value="1"/>
</dbReference>
<evidence type="ECO:0000313" key="4">
    <source>
        <dbReference type="EMBL" id="GIY47061.1"/>
    </source>
</evidence>
<keyword evidence="2 3" id="KW-0193">Cuticle</keyword>
<organism evidence="4 5">
    <name type="scientific">Caerostris darwini</name>
    <dbReference type="NCBI Taxonomy" id="1538125"/>
    <lineage>
        <taxon>Eukaryota</taxon>
        <taxon>Metazoa</taxon>
        <taxon>Ecdysozoa</taxon>
        <taxon>Arthropoda</taxon>
        <taxon>Chelicerata</taxon>
        <taxon>Arachnida</taxon>
        <taxon>Araneae</taxon>
        <taxon>Araneomorphae</taxon>
        <taxon>Entelegynae</taxon>
        <taxon>Araneoidea</taxon>
        <taxon>Araneidae</taxon>
        <taxon>Caerostris</taxon>
    </lineage>
</organism>
<sequence>MNGHGINFYLFWFDVLPRLRDSSLGWARDDLGINSPRGTEDLHSTLLVSSVCSVTAVLPSHHEIRNCVVNDFRFFSVILYPRKLNKIITALFLASVAMAADMGMNIAGGAYNFGYNTGDAGGHSRVESGTAGNVAGSYSYIDANGDRRVVQYSAGPDGFKATGDVGVDRRTAAAAAAMAALAPKAPIPAVPGVVAAPWYGGYYGHPHVYSAVLPGIAGYAARW</sequence>
<dbReference type="PROSITE" id="PS51155">
    <property type="entry name" value="CHIT_BIND_RR_2"/>
    <property type="match status" value="1"/>
</dbReference>
<proteinExistence type="predicted"/>
<reference evidence="4 5" key="1">
    <citation type="submission" date="2021-06" db="EMBL/GenBank/DDBJ databases">
        <title>Caerostris darwini draft genome.</title>
        <authorList>
            <person name="Kono N."/>
            <person name="Arakawa K."/>
        </authorList>
    </citation>
    <scope>NUCLEOTIDE SEQUENCE [LARGE SCALE GENOMIC DNA]</scope>
</reference>
<dbReference type="AlphaFoldDB" id="A0AAV4TNJ6"/>
<dbReference type="EMBL" id="BPLQ01009860">
    <property type="protein sequence ID" value="GIY47061.1"/>
    <property type="molecule type" value="Genomic_DNA"/>
</dbReference>
<keyword evidence="5" id="KW-1185">Reference proteome</keyword>
<gene>
    <name evidence="4" type="ORF">CDAR_204411</name>
</gene>
<evidence type="ECO:0000256" key="2">
    <source>
        <dbReference type="ARBA" id="ARBA00022460"/>
    </source>
</evidence>
<name>A0AAV4TNJ6_9ARAC</name>
<dbReference type="InterPro" id="IPR031311">
    <property type="entry name" value="CHIT_BIND_RR_consensus"/>
</dbReference>